<dbReference type="AlphaFoldDB" id="A0A1V9ZBH8"/>
<dbReference type="Proteomes" id="UP000243217">
    <property type="component" value="Unassembled WGS sequence"/>
</dbReference>
<organism evidence="1 2">
    <name type="scientific">Thraustotheca clavata</name>
    <dbReference type="NCBI Taxonomy" id="74557"/>
    <lineage>
        <taxon>Eukaryota</taxon>
        <taxon>Sar</taxon>
        <taxon>Stramenopiles</taxon>
        <taxon>Oomycota</taxon>
        <taxon>Saprolegniomycetes</taxon>
        <taxon>Saprolegniales</taxon>
        <taxon>Achlyaceae</taxon>
        <taxon>Thraustotheca</taxon>
    </lineage>
</organism>
<proteinExistence type="predicted"/>
<dbReference type="PANTHER" id="PTHR35213:SF3">
    <property type="entry name" value="MYB-LIKE DOMAIN-CONTAINING PROTEIN"/>
    <property type="match status" value="1"/>
</dbReference>
<comment type="caution">
    <text evidence="1">The sequence shown here is derived from an EMBL/GenBank/DDBJ whole genome shotgun (WGS) entry which is preliminary data.</text>
</comment>
<sequence>MTPAKEQSMLLEQNQLRSAFLASRKSNRPVSPKSARGGNWGLHEQIYSFKLIEYFLKGLVLAPRGMTLRAYLAQQLHCCPILVSKKLGSGVLLGCTLPRHIGRTAFSKSQLPTNEVHKLTQEANEELRRLRRFCFHKN</sequence>
<accession>A0A1V9ZBH8</accession>
<protein>
    <submittedName>
        <fullName evidence="1">Uncharacterized protein</fullName>
    </submittedName>
</protein>
<dbReference type="OrthoDB" id="206107at2759"/>
<name>A0A1V9ZBH8_9STRA</name>
<dbReference type="PANTHER" id="PTHR35213">
    <property type="entry name" value="RING-TYPE DOMAIN-CONTAINING PROTEIN-RELATED"/>
    <property type="match status" value="1"/>
</dbReference>
<dbReference type="EMBL" id="JNBS01002129">
    <property type="protein sequence ID" value="OQR95344.1"/>
    <property type="molecule type" value="Genomic_DNA"/>
</dbReference>
<reference evidence="1 2" key="1">
    <citation type="journal article" date="2014" name="Genome Biol. Evol.">
        <title>The secreted proteins of Achlya hypogyna and Thraustotheca clavata identify the ancestral oomycete secretome and reveal gene acquisitions by horizontal gene transfer.</title>
        <authorList>
            <person name="Misner I."/>
            <person name="Blouin N."/>
            <person name="Leonard G."/>
            <person name="Richards T.A."/>
            <person name="Lane C.E."/>
        </authorList>
    </citation>
    <scope>NUCLEOTIDE SEQUENCE [LARGE SCALE GENOMIC DNA]</scope>
    <source>
        <strain evidence="1 2">ATCC 34112</strain>
    </source>
</reference>
<gene>
    <name evidence="1" type="ORF">THRCLA_07954</name>
</gene>
<evidence type="ECO:0000313" key="2">
    <source>
        <dbReference type="Proteomes" id="UP000243217"/>
    </source>
</evidence>
<evidence type="ECO:0000313" key="1">
    <source>
        <dbReference type="EMBL" id="OQR95344.1"/>
    </source>
</evidence>
<keyword evidence="2" id="KW-1185">Reference proteome</keyword>
<dbReference type="STRING" id="74557.A0A1V9ZBH8"/>